<evidence type="ECO:0000313" key="15">
    <source>
        <dbReference type="RefSeq" id="XP_052743247.1"/>
    </source>
</evidence>
<evidence type="ECO:0000256" key="9">
    <source>
        <dbReference type="ARBA" id="ARBA00023065"/>
    </source>
</evidence>
<evidence type="ECO:0000256" key="11">
    <source>
        <dbReference type="ARBA" id="ARBA00023303"/>
    </source>
</evidence>
<evidence type="ECO:0000256" key="5">
    <source>
        <dbReference type="ARBA" id="ARBA00022826"/>
    </source>
</evidence>
<feature type="transmembrane region" description="Helical" evidence="12">
    <location>
        <begin position="355"/>
        <end position="374"/>
    </location>
</feature>
<keyword evidence="6" id="KW-0851">Voltage-gated channel</keyword>
<keyword evidence="5" id="KW-0631">Potassium channel</keyword>
<dbReference type="SUPFAM" id="SSF54695">
    <property type="entry name" value="POZ domain"/>
    <property type="match status" value="1"/>
</dbReference>
<dbReference type="InterPro" id="IPR000210">
    <property type="entry name" value="BTB/POZ_dom"/>
</dbReference>
<sequence length="686" mass="76772">MDGENRIILNVGGIRYETYKATLKKIPATRLSRLTEALANYDPVLNEYFFDRHPGVFAQVLNYYRTGKLHYPTNVCGPLFEEELEFWGLDSNQVEPCCWSTYSIHRDTQNTLAILDKLDIDSEKPSEEEIARLFGYEEAYLSGELGAWQRVKPRVWALFDEPSSSPSAKVISAISVFFICVSVLCFCLKTHPDLRVLTPEEQPNSTAVAPRWEDNGQPHVAFFYIELVCNVWFTIELLVRSVVAPNIIEFVKSPVNIIDFIATLSFYMDVVVELAVVKRNVDRADILEFISIIKILRLFKLTRHSPGLKILVHTFKASAKELTLLVFFLVLGIVIFASLVYYAEKSQDNPDNQFKSIPLGLWWAIVTMTTVGYGDMAPKTYLGMFVGALCALAGVLTIALPVPVIVSNFSMFYSHTQARSKLPKKRRRVLPVEQPRRKRDVSASNRRVNAVKHPVVLKELPVNNKFGVNGMNMISLALQGPSNLLRPPAAAAPLQARAPIVESPIVNTQCGAISLASLQPPLMTVPPLQPRPATTGSLDLMLPLQPKLLPGYNLQSSFLSSTLSTVRPPDLPRNGKTDFYKPSVEIIVEKRESLSDSVKETSNVNISNSDNIINCENLDRDVNVNNLEDYEIDDVNELELEINENDDELTTNVSKDVINSNVMEVNTVNTSLNCSSNENSPNNNSY</sequence>
<evidence type="ECO:0000313" key="14">
    <source>
        <dbReference type="Proteomes" id="UP001652582"/>
    </source>
</evidence>
<dbReference type="Gene3D" id="1.20.120.350">
    <property type="entry name" value="Voltage-gated potassium channels. Chain C"/>
    <property type="match status" value="1"/>
</dbReference>
<dbReference type="Gene3D" id="3.30.710.10">
    <property type="entry name" value="Potassium Channel Kv1.1, Chain A"/>
    <property type="match status" value="1"/>
</dbReference>
<dbReference type="Gene3D" id="1.10.287.70">
    <property type="match status" value="1"/>
</dbReference>
<keyword evidence="3" id="KW-0633">Potassium transport</keyword>
<dbReference type="Proteomes" id="UP001652582">
    <property type="component" value="Chromosome 19"/>
</dbReference>
<evidence type="ECO:0000256" key="7">
    <source>
        <dbReference type="ARBA" id="ARBA00022958"/>
    </source>
</evidence>
<keyword evidence="14" id="KW-1185">Reference proteome</keyword>
<feature type="transmembrane region" description="Helical" evidence="12">
    <location>
        <begin position="322"/>
        <end position="343"/>
    </location>
</feature>
<keyword evidence="2" id="KW-0813">Transport</keyword>
<dbReference type="InterPro" id="IPR003968">
    <property type="entry name" value="K_chnl_volt-dep_Kv"/>
</dbReference>
<feature type="transmembrane region" description="Helical" evidence="12">
    <location>
        <begin position="170"/>
        <end position="188"/>
    </location>
</feature>
<keyword evidence="10 12" id="KW-0472">Membrane</keyword>
<name>A0ABM3LW31_BICAN</name>
<gene>
    <name evidence="15" type="primary">LOC112055268</name>
</gene>
<dbReference type="InterPro" id="IPR028325">
    <property type="entry name" value="VG_K_chnl"/>
</dbReference>
<dbReference type="Pfam" id="PF02214">
    <property type="entry name" value="BTB_2"/>
    <property type="match status" value="1"/>
</dbReference>
<dbReference type="InterPro" id="IPR003131">
    <property type="entry name" value="T1-type_BTB"/>
</dbReference>
<dbReference type="GeneID" id="112055268"/>
<evidence type="ECO:0000259" key="13">
    <source>
        <dbReference type="SMART" id="SM00225"/>
    </source>
</evidence>
<accession>A0ABM3LW31</accession>
<dbReference type="PRINTS" id="PR01491">
    <property type="entry name" value="KVCHANNEL"/>
</dbReference>
<reference evidence="15" key="1">
    <citation type="submission" date="2025-08" db="UniProtKB">
        <authorList>
            <consortium name="RefSeq"/>
        </authorList>
    </citation>
    <scope>IDENTIFICATION</scope>
</reference>
<keyword evidence="7" id="KW-0630">Potassium</keyword>
<dbReference type="InterPro" id="IPR011333">
    <property type="entry name" value="SKP1/BTB/POZ_sf"/>
</dbReference>
<feature type="transmembrane region" description="Helical" evidence="12">
    <location>
        <begin position="381"/>
        <end position="406"/>
    </location>
</feature>
<evidence type="ECO:0000256" key="1">
    <source>
        <dbReference type="ARBA" id="ARBA00004141"/>
    </source>
</evidence>
<evidence type="ECO:0000256" key="10">
    <source>
        <dbReference type="ARBA" id="ARBA00023136"/>
    </source>
</evidence>
<dbReference type="SMART" id="SM00225">
    <property type="entry name" value="BTB"/>
    <property type="match status" value="1"/>
</dbReference>
<dbReference type="PRINTS" id="PR00169">
    <property type="entry name" value="KCHANNEL"/>
</dbReference>
<proteinExistence type="predicted"/>
<dbReference type="InterPro" id="IPR027359">
    <property type="entry name" value="Volt_channel_dom_sf"/>
</dbReference>
<evidence type="ECO:0000256" key="3">
    <source>
        <dbReference type="ARBA" id="ARBA00022538"/>
    </source>
</evidence>
<dbReference type="PRINTS" id="PR01498">
    <property type="entry name" value="SHAWCHANNEL"/>
</dbReference>
<feature type="domain" description="BTB" evidence="13">
    <location>
        <begin position="5"/>
        <end position="105"/>
    </location>
</feature>
<keyword evidence="11" id="KW-0407">Ion channel</keyword>
<keyword evidence="8 12" id="KW-1133">Transmembrane helix</keyword>
<evidence type="ECO:0000256" key="4">
    <source>
        <dbReference type="ARBA" id="ARBA00022692"/>
    </source>
</evidence>
<dbReference type="CDD" id="cd18416">
    <property type="entry name" value="BTB_Shaw-like"/>
    <property type="match status" value="1"/>
</dbReference>
<dbReference type="PANTHER" id="PTHR11537:SF278">
    <property type="entry name" value="SHAW-LIKE, ISOFORM C"/>
    <property type="match status" value="1"/>
</dbReference>
<dbReference type="PANTHER" id="PTHR11537">
    <property type="entry name" value="VOLTAGE-GATED POTASSIUM CHANNEL"/>
    <property type="match status" value="1"/>
</dbReference>
<dbReference type="Pfam" id="PF00520">
    <property type="entry name" value="Ion_trans"/>
    <property type="match status" value="1"/>
</dbReference>
<evidence type="ECO:0000256" key="6">
    <source>
        <dbReference type="ARBA" id="ARBA00022882"/>
    </source>
</evidence>
<dbReference type="InterPro" id="IPR005821">
    <property type="entry name" value="Ion_trans_dom"/>
</dbReference>
<evidence type="ECO:0000256" key="8">
    <source>
        <dbReference type="ARBA" id="ARBA00022989"/>
    </source>
</evidence>
<dbReference type="InterPro" id="IPR003974">
    <property type="entry name" value="K_chnl_volt-dep_Kv3"/>
</dbReference>
<protein>
    <submittedName>
        <fullName evidence="15">Potassium voltage-gated channel protein Shaw-like</fullName>
    </submittedName>
</protein>
<organism evidence="14 15">
    <name type="scientific">Bicyclus anynana</name>
    <name type="common">Squinting bush brown butterfly</name>
    <dbReference type="NCBI Taxonomy" id="110368"/>
    <lineage>
        <taxon>Eukaryota</taxon>
        <taxon>Metazoa</taxon>
        <taxon>Ecdysozoa</taxon>
        <taxon>Arthropoda</taxon>
        <taxon>Hexapoda</taxon>
        <taxon>Insecta</taxon>
        <taxon>Pterygota</taxon>
        <taxon>Neoptera</taxon>
        <taxon>Endopterygota</taxon>
        <taxon>Lepidoptera</taxon>
        <taxon>Glossata</taxon>
        <taxon>Ditrysia</taxon>
        <taxon>Papilionoidea</taxon>
        <taxon>Nymphalidae</taxon>
        <taxon>Satyrinae</taxon>
        <taxon>Satyrini</taxon>
        <taxon>Mycalesina</taxon>
        <taxon>Bicyclus</taxon>
    </lineage>
</organism>
<keyword evidence="9" id="KW-0406">Ion transport</keyword>
<evidence type="ECO:0000256" key="12">
    <source>
        <dbReference type="SAM" id="Phobius"/>
    </source>
</evidence>
<comment type="subcellular location">
    <subcellularLocation>
        <location evidence="1">Membrane</location>
        <topology evidence="1">Multi-pass membrane protein</topology>
    </subcellularLocation>
</comment>
<dbReference type="RefSeq" id="XP_052743247.1">
    <property type="nucleotide sequence ID" value="XM_052887287.1"/>
</dbReference>
<dbReference type="SUPFAM" id="SSF81324">
    <property type="entry name" value="Voltage-gated potassium channels"/>
    <property type="match status" value="1"/>
</dbReference>
<keyword evidence="4 12" id="KW-0812">Transmembrane</keyword>
<evidence type="ECO:0000256" key="2">
    <source>
        <dbReference type="ARBA" id="ARBA00022448"/>
    </source>
</evidence>